<dbReference type="EMBL" id="JABEYC010000188">
    <property type="protein sequence ID" value="KAF4981059.1"/>
    <property type="molecule type" value="Genomic_DNA"/>
</dbReference>
<gene>
    <name evidence="2" type="ORF">FZEAL_3035</name>
</gene>
<name>A0A8H4UQ88_9HYPO</name>
<proteinExistence type="predicted"/>
<sequence>MRGRVPPPCVVPDTLALCLGQWTLPSMDVMSYHVHIVLGSGTKKAAAPRPIRYDTCARRGRTVESTVFRRDEKLRFKVLDGPCPWKSSKPFGVTLNDHHPDRRRRRRSIPLTHPSVREAVLPEPPPAPPLRRLRPTRFEEATAQMSMLAKRQQARCSETWV</sequence>
<keyword evidence="3" id="KW-1185">Reference proteome</keyword>
<protein>
    <submittedName>
        <fullName evidence="2">Uncharacterized protein</fullName>
    </submittedName>
</protein>
<evidence type="ECO:0000256" key="1">
    <source>
        <dbReference type="SAM" id="MobiDB-lite"/>
    </source>
</evidence>
<organism evidence="2 3">
    <name type="scientific">Fusarium zealandicum</name>
    <dbReference type="NCBI Taxonomy" id="1053134"/>
    <lineage>
        <taxon>Eukaryota</taxon>
        <taxon>Fungi</taxon>
        <taxon>Dikarya</taxon>
        <taxon>Ascomycota</taxon>
        <taxon>Pezizomycotina</taxon>
        <taxon>Sordariomycetes</taxon>
        <taxon>Hypocreomycetidae</taxon>
        <taxon>Hypocreales</taxon>
        <taxon>Nectriaceae</taxon>
        <taxon>Fusarium</taxon>
        <taxon>Fusarium staphyleae species complex</taxon>
    </lineage>
</organism>
<evidence type="ECO:0000313" key="3">
    <source>
        <dbReference type="Proteomes" id="UP000635477"/>
    </source>
</evidence>
<feature type="region of interest" description="Disordered" evidence="1">
    <location>
        <begin position="91"/>
        <end position="132"/>
    </location>
</feature>
<dbReference type="AlphaFoldDB" id="A0A8H4UQ88"/>
<reference evidence="2" key="2">
    <citation type="submission" date="2020-05" db="EMBL/GenBank/DDBJ databases">
        <authorList>
            <person name="Kim H.-S."/>
            <person name="Proctor R.H."/>
            <person name="Brown D.W."/>
        </authorList>
    </citation>
    <scope>NUCLEOTIDE SEQUENCE</scope>
    <source>
        <strain evidence="2">NRRL 22465</strain>
    </source>
</reference>
<accession>A0A8H4UQ88</accession>
<dbReference type="Proteomes" id="UP000635477">
    <property type="component" value="Unassembled WGS sequence"/>
</dbReference>
<comment type="caution">
    <text evidence="2">The sequence shown here is derived from an EMBL/GenBank/DDBJ whole genome shotgun (WGS) entry which is preliminary data.</text>
</comment>
<reference evidence="2" key="1">
    <citation type="journal article" date="2020" name="BMC Genomics">
        <title>Correction to: Identification and distribution of gene clusters required for synthesis of sphingolipid metabolism inhibitors in diverse species of the filamentous fungus Fusarium.</title>
        <authorList>
            <person name="Kim H.S."/>
            <person name="Lohmar J.M."/>
            <person name="Busman M."/>
            <person name="Brown D.W."/>
            <person name="Naumann T.A."/>
            <person name="Divon H.H."/>
            <person name="Lysoe E."/>
            <person name="Uhlig S."/>
            <person name="Proctor R.H."/>
        </authorList>
    </citation>
    <scope>NUCLEOTIDE SEQUENCE</scope>
    <source>
        <strain evidence="2">NRRL 22465</strain>
    </source>
</reference>
<evidence type="ECO:0000313" key="2">
    <source>
        <dbReference type="EMBL" id="KAF4981059.1"/>
    </source>
</evidence>